<organism evidence="3 4">
    <name type="scientific">Oncorhynchus tshawytscha</name>
    <name type="common">Chinook salmon</name>
    <name type="synonym">Salmo tshawytscha</name>
    <dbReference type="NCBI Taxonomy" id="74940"/>
    <lineage>
        <taxon>Eukaryota</taxon>
        <taxon>Metazoa</taxon>
        <taxon>Chordata</taxon>
        <taxon>Craniata</taxon>
        <taxon>Vertebrata</taxon>
        <taxon>Euteleostomi</taxon>
        <taxon>Actinopterygii</taxon>
        <taxon>Neopterygii</taxon>
        <taxon>Teleostei</taxon>
        <taxon>Protacanthopterygii</taxon>
        <taxon>Salmoniformes</taxon>
        <taxon>Salmonidae</taxon>
        <taxon>Salmoninae</taxon>
        <taxon>Oncorhynchus</taxon>
    </lineage>
</organism>
<protein>
    <recommendedName>
        <fullName evidence="2">Retinoblastoma-associated protein A-box domain-containing protein</fullName>
    </recommendedName>
</protein>
<dbReference type="InterPro" id="IPR002719">
    <property type="entry name" value="RB_B"/>
</dbReference>
<dbReference type="Proteomes" id="UP000694402">
    <property type="component" value="Unassembled WGS sequence"/>
</dbReference>
<feature type="compositionally biased region" description="Low complexity" evidence="1">
    <location>
        <begin position="308"/>
        <end position="327"/>
    </location>
</feature>
<dbReference type="GO" id="GO:0000785">
    <property type="term" value="C:chromatin"/>
    <property type="evidence" value="ECO:0007669"/>
    <property type="project" value="TreeGrafter"/>
</dbReference>
<dbReference type="GO" id="GO:0000977">
    <property type="term" value="F:RNA polymerase II transcription regulatory region sequence-specific DNA binding"/>
    <property type="evidence" value="ECO:0007669"/>
    <property type="project" value="TreeGrafter"/>
</dbReference>
<dbReference type="GeneTree" id="ENSGT00950000183202"/>
<feature type="domain" description="Retinoblastoma-associated protein A-box" evidence="2">
    <location>
        <begin position="3"/>
        <end position="178"/>
    </location>
</feature>
<name>A0A8C8FEF9_ONCTS</name>
<dbReference type="SMART" id="SM01368">
    <property type="entry name" value="RB_A"/>
    <property type="match status" value="1"/>
</dbReference>
<dbReference type="SUPFAM" id="SSF47954">
    <property type="entry name" value="Cyclin-like"/>
    <property type="match status" value="2"/>
</dbReference>
<dbReference type="Pfam" id="PF01857">
    <property type="entry name" value="RB_B"/>
    <property type="match status" value="1"/>
</dbReference>
<evidence type="ECO:0000313" key="3">
    <source>
        <dbReference type="Ensembl" id="ENSOTSP00005032668.2"/>
    </source>
</evidence>
<feature type="compositionally biased region" description="Polar residues" evidence="1">
    <location>
        <begin position="647"/>
        <end position="669"/>
    </location>
</feature>
<dbReference type="PANTHER" id="PTHR13742:SF8">
    <property type="entry name" value="RETINOBLASTOMA-LIKE PROTEIN 2"/>
    <property type="match status" value="1"/>
</dbReference>
<proteinExistence type="predicted"/>
<dbReference type="GO" id="GO:0006357">
    <property type="term" value="P:regulation of transcription by RNA polymerase II"/>
    <property type="evidence" value="ECO:0007669"/>
    <property type="project" value="InterPro"/>
</dbReference>
<dbReference type="AlphaFoldDB" id="A0A8C8FEF9"/>
<dbReference type="GO" id="GO:0030154">
    <property type="term" value="P:cell differentiation"/>
    <property type="evidence" value="ECO:0007669"/>
    <property type="project" value="TreeGrafter"/>
</dbReference>
<feature type="region of interest" description="Disordered" evidence="1">
    <location>
        <begin position="646"/>
        <end position="669"/>
    </location>
</feature>
<accession>A0A8C8FEF9</accession>
<sequence>MATQRHVPSDSLARTFRSCARNPSEVISTRLRDMRHTFIQHYQEPWEENHSLDRERGVKFSSQTEALYYRVLEAVINQERKRLGYKDLSDILEHDLFQRSLVACCLEMVIFSHQPPGSFPLVIDIFSLAPYDFYKVIELVLRAEEGLLPGVVRHLTHIEEQVLESLAWRRDSPLWDQIRMVLCVFKVMLPQYSEDTDKMTKIPPTPSHLTPSLVNGIHGNDLNSPITHHEHYSSPSAGSKTAACPATPVSPSQSSSVIVTGQTVVTMASATVTTNNDQSVTIPVRGIANDWGAITFTLSVVGQPIPPQQVSSTSTQQPQNPLPSTQSKGSISLFLRKVDFTQIPTYLSWPECYEPRYLVTRSTRQRPYSFPLSQVYHLVSMRLRDICVKLDICEALRLKIWTCVEHSLVHCTDLILDRHLDQILMCAIYVMAKVTKVDMPFKLIMQCYKTQPQASNCVFRSTNRKIYTFTWIYFSSLLTYQSPPTHPTGRRAPCRQDQEERGHLIYFYNTVYVKQMKDFALRYTSSSLTIVETPPLSPYPCQRIGSLRRLRPSNHHSLYISPHKPSTHPSPRTGVLYIFSRSPSKSLREISDMMKTFQSRTRKCCAAQLQEDGEEEGGPLAKRPCQDRPSNLQRKLRDFDQALMRAQNKQQAQTGAKAQHQATAHNGTH</sequence>
<evidence type="ECO:0000256" key="1">
    <source>
        <dbReference type="SAM" id="MobiDB-lite"/>
    </source>
</evidence>
<dbReference type="GO" id="GO:0005667">
    <property type="term" value="C:transcription regulator complex"/>
    <property type="evidence" value="ECO:0007669"/>
    <property type="project" value="TreeGrafter"/>
</dbReference>
<dbReference type="InterPro" id="IPR028309">
    <property type="entry name" value="RB_fam"/>
</dbReference>
<reference evidence="3" key="2">
    <citation type="submission" date="2025-09" db="UniProtKB">
        <authorList>
            <consortium name="Ensembl"/>
        </authorList>
    </citation>
    <scope>IDENTIFICATION</scope>
</reference>
<dbReference type="InterPro" id="IPR002720">
    <property type="entry name" value="RB_A"/>
</dbReference>
<dbReference type="PANTHER" id="PTHR13742">
    <property type="entry name" value="RETINOBLASTOMA-ASSOCIATED PROTEIN RB -RELATED"/>
    <property type="match status" value="1"/>
</dbReference>
<feature type="region of interest" description="Disordered" evidence="1">
    <location>
        <begin position="226"/>
        <end position="255"/>
    </location>
</feature>
<feature type="region of interest" description="Disordered" evidence="1">
    <location>
        <begin position="307"/>
        <end position="327"/>
    </location>
</feature>
<evidence type="ECO:0000259" key="2">
    <source>
        <dbReference type="SMART" id="SM01368"/>
    </source>
</evidence>
<evidence type="ECO:0000313" key="4">
    <source>
        <dbReference type="Proteomes" id="UP000694402"/>
    </source>
</evidence>
<dbReference type="GO" id="GO:2000134">
    <property type="term" value="P:negative regulation of G1/S transition of mitotic cell cycle"/>
    <property type="evidence" value="ECO:0007669"/>
    <property type="project" value="TreeGrafter"/>
</dbReference>
<dbReference type="InterPro" id="IPR036915">
    <property type="entry name" value="Cyclin-like_sf"/>
</dbReference>
<dbReference type="Gene3D" id="1.10.472.10">
    <property type="entry name" value="Cyclin-like"/>
    <property type="match status" value="2"/>
</dbReference>
<gene>
    <name evidence="3" type="primary">LOC112249362</name>
</gene>
<reference evidence="3" key="1">
    <citation type="submission" date="2025-08" db="UniProtKB">
        <authorList>
            <consortium name="Ensembl"/>
        </authorList>
    </citation>
    <scope>IDENTIFICATION</scope>
</reference>
<dbReference type="GO" id="GO:0005634">
    <property type="term" value="C:nucleus"/>
    <property type="evidence" value="ECO:0007669"/>
    <property type="project" value="InterPro"/>
</dbReference>
<dbReference type="Ensembl" id="ENSOTST00005035409.2">
    <property type="protein sequence ID" value="ENSOTSP00005032668.2"/>
    <property type="gene ID" value="ENSOTSG00005015351.2"/>
</dbReference>
<keyword evidence="4" id="KW-1185">Reference proteome</keyword>
<dbReference type="Pfam" id="PF01858">
    <property type="entry name" value="RB_A"/>
    <property type="match status" value="1"/>
</dbReference>